<dbReference type="Gene3D" id="3.30.40.10">
    <property type="entry name" value="Zinc/RING finger domain, C3HC4 (zinc finger)"/>
    <property type="match status" value="2"/>
</dbReference>
<dbReference type="Gene3D" id="3.30.160.360">
    <property type="match status" value="1"/>
</dbReference>
<evidence type="ECO:0000256" key="11">
    <source>
        <dbReference type="SAM" id="MobiDB-lite"/>
    </source>
</evidence>
<evidence type="ECO:0000256" key="1">
    <source>
        <dbReference type="ARBA" id="ARBA00004123"/>
    </source>
</evidence>
<name>A0AAD8JFD0_9APIA</name>
<evidence type="ECO:0000313" key="16">
    <source>
        <dbReference type="Proteomes" id="UP001237642"/>
    </source>
</evidence>
<dbReference type="InterPro" id="IPR028941">
    <property type="entry name" value="WHIM2_dom"/>
</dbReference>
<evidence type="ECO:0000256" key="6">
    <source>
        <dbReference type="ARBA" id="ARBA00023117"/>
    </source>
</evidence>
<evidence type="ECO:0000259" key="12">
    <source>
        <dbReference type="PROSITE" id="PS50014"/>
    </source>
</evidence>
<dbReference type="Pfam" id="PF15612">
    <property type="entry name" value="WHIM1"/>
    <property type="match status" value="1"/>
</dbReference>
<evidence type="ECO:0000256" key="9">
    <source>
        <dbReference type="PROSITE-ProRule" id="PRU00035"/>
    </source>
</evidence>
<keyword evidence="8" id="KW-0539">Nucleus</keyword>
<feature type="region of interest" description="Disordered" evidence="11">
    <location>
        <begin position="1685"/>
        <end position="1715"/>
    </location>
</feature>
<dbReference type="Proteomes" id="UP001237642">
    <property type="component" value="Unassembled WGS sequence"/>
</dbReference>
<dbReference type="GO" id="GO:0005634">
    <property type="term" value="C:nucleus"/>
    <property type="evidence" value="ECO:0007669"/>
    <property type="project" value="UniProtKB-SubCell"/>
</dbReference>
<dbReference type="InterPro" id="IPR013083">
    <property type="entry name" value="Znf_RING/FYVE/PHD"/>
</dbReference>
<dbReference type="PROSITE" id="PS50014">
    <property type="entry name" value="BROMODOMAIN_2"/>
    <property type="match status" value="1"/>
</dbReference>
<dbReference type="InterPro" id="IPR001965">
    <property type="entry name" value="Znf_PHD"/>
</dbReference>
<keyword evidence="4" id="KW-0862">Zinc</keyword>
<organism evidence="15 16">
    <name type="scientific">Heracleum sosnowskyi</name>
    <dbReference type="NCBI Taxonomy" id="360622"/>
    <lineage>
        <taxon>Eukaryota</taxon>
        <taxon>Viridiplantae</taxon>
        <taxon>Streptophyta</taxon>
        <taxon>Embryophyta</taxon>
        <taxon>Tracheophyta</taxon>
        <taxon>Spermatophyta</taxon>
        <taxon>Magnoliopsida</taxon>
        <taxon>eudicotyledons</taxon>
        <taxon>Gunneridae</taxon>
        <taxon>Pentapetalae</taxon>
        <taxon>asterids</taxon>
        <taxon>campanulids</taxon>
        <taxon>Apiales</taxon>
        <taxon>Apiaceae</taxon>
        <taxon>Apioideae</taxon>
        <taxon>apioid superclade</taxon>
        <taxon>Tordylieae</taxon>
        <taxon>Tordyliinae</taxon>
        <taxon>Heracleum</taxon>
    </lineage>
</organism>
<dbReference type="SUPFAM" id="SSF47370">
    <property type="entry name" value="Bromodomain"/>
    <property type="match status" value="1"/>
</dbReference>
<dbReference type="PROSITE" id="PS01359">
    <property type="entry name" value="ZF_PHD_1"/>
    <property type="match status" value="2"/>
</dbReference>
<keyword evidence="6 9" id="KW-0103">Bromodomain</keyword>
<dbReference type="CDD" id="cd15489">
    <property type="entry name" value="PHD_SF"/>
    <property type="match status" value="1"/>
</dbReference>
<feature type="compositionally biased region" description="Low complexity" evidence="11">
    <location>
        <begin position="206"/>
        <end position="215"/>
    </location>
</feature>
<dbReference type="Gene3D" id="1.20.920.10">
    <property type="entry name" value="Bromodomain-like"/>
    <property type="match status" value="1"/>
</dbReference>
<feature type="region of interest" description="Disordered" evidence="11">
    <location>
        <begin position="187"/>
        <end position="215"/>
    </location>
</feature>
<dbReference type="PROSITE" id="PS50016">
    <property type="entry name" value="ZF_PHD_2"/>
    <property type="match status" value="1"/>
</dbReference>
<protein>
    <submittedName>
        <fullName evidence="15">Methyl-CpG-binding domain-containing protein 9</fullName>
    </submittedName>
</protein>
<feature type="compositionally biased region" description="Basic and acidic residues" evidence="11">
    <location>
        <begin position="2012"/>
        <end position="2023"/>
    </location>
</feature>
<dbReference type="InterPro" id="IPR019787">
    <property type="entry name" value="Znf_PHD-finger"/>
</dbReference>
<dbReference type="PANTHER" id="PTHR47162">
    <property type="entry name" value="OS02G0192300 PROTEIN"/>
    <property type="match status" value="1"/>
</dbReference>
<dbReference type="PANTHER" id="PTHR47162:SF10">
    <property type="entry name" value="METHYL-CPG-BINDING DOMAIN-CONTAINING PROTEIN 9 ISOFORM X1"/>
    <property type="match status" value="1"/>
</dbReference>
<keyword evidence="2" id="KW-0479">Metal-binding</keyword>
<evidence type="ECO:0000259" key="14">
    <source>
        <dbReference type="PROSITE" id="PS50827"/>
    </source>
</evidence>
<feature type="region of interest" description="Disordered" evidence="11">
    <location>
        <begin position="1986"/>
        <end position="2030"/>
    </location>
</feature>
<evidence type="ECO:0000256" key="3">
    <source>
        <dbReference type="ARBA" id="ARBA00022771"/>
    </source>
</evidence>
<proteinExistence type="predicted"/>
<reference evidence="15" key="1">
    <citation type="submission" date="2023-02" db="EMBL/GenBank/DDBJ databases">
        <title>Genome of toxic invasive species Heracleum sosnowskyi carries increased number of genes despite the absence of recent whole-genome duplications.</title>
        <authorList>
            <person name="Schelkunov M."/>
            <person name="Shtratnikova V."/>
            <person name="Makarenko M."/>
            <person name="Klepikova A."/>
            <person name="Omelchenko D."/>
            <person name="Novikova G."/>
            <person name="Obukhova E."/>
            <person name="Bogdanov V."/>
            <person name="Penin A."/>
            <person name="Logacheva M."/>
        </authorList>
    </citation>
    <scope>NUCLEOTIDE SEQUENCE</scope>
    <source>
        <strain evidence="15">Hsosn_3</strain>
        <tissue evidence="15">Leaf</tissue>
    </source>
</reference>
<feature type="region of interest" description="Disordered" evidence="11">
    <location>
        <begin position="88"/>
        <end position="117"/>
    </location>
</feature>
<gene>
    <name evidence="15" type="ORF">POM88_002932</name>
</gene>
<dbReference type="InterPro" id="IPR011011">
    <property type="entry name" value="Znf_FYVE_PHD"/>
</dbReference>
<keyword evidence="7" id="KW-0804">Transcription</keyword>
<evidence type="ECO:0000256" key="10">
    <source>
        <dbReference type="PROSITE-ProRule" id="PRU00146"/>
    </source>
</evidence>
<dbReference type="GO" id="GO:0000785">
    <property type="term" value="C:chromatin"/>
    <property type="evidence" value="ECO:0007669"/>
    <property type="project" value="UniProtKB-ARBA"/>
</dbReference>
<keyword evidence="3 10" id="KW-0863">Zinc-finger</keyword>
<evidence type="ECO:0000259" key="13">
    <source>
        <dbReference type="PROSITE" id="PS50016"/>
    </source>
</evidence>
<dbReference type="PROSITE" id="PS51542">
    <property type="entry name" value="FYRN"/>
    <property type="match status" value="1"/>
</dbReference>
<feature type="domain" description="PHD-type" evidence="13">
    <location>
        <begin position="1190"/>
        <end position="1240"/>
    </location>
</feature>
<dbReference type="Pfam" id="PF15613">
    <property type="entry name" value="WSD"/>
    <property type="match status" value="1"/>
</dbReference>
<dbReference type="PROSITE" id="PS50827">
    <property type="entry name" value="DDT"/>
    <property type="match status" value="1"/>
</dbReference>
<sequence>MANSSKSFLQIDLNEAPPNISSPREPPGSTTGSMLHGSVVCGSCGNREVEGEMLACVRCGRGFHMKCMGTKRKTSDWKCFSCLFAGKGGESSSERLRNDNGAGGEGLLDMNAPPPEDDEEVQFLRARTTGGGMQAVFDTSVLRHSFNIPVAYSQLQHIGNGSHVHKASQYATKDAMLIHDVPLHNRWNHDRMPRETNTRFNTGARLQSSQPPKLSPSSASYLYLQSLKDFIFESGGVLGDGWHVEFDYCPVRCKTSAIYCAPDGRRFESMSSVADCLGIVPSGHAFEDKNIGDGVPPVKKGQKRKEGARYLGAKYSRENKTIRRSILGGKFPPSAEILIADARRLNKSKRSPELDQSKIDNPEYQHFCDGFPVQFEDLYIIHAGKVDPRNSYHDSGHIWPVGYKSCWHDRITGSVFVCEVLDGGDDGPVFKVQRYPCSKHHIPISSTVVWKQNGGSKEENDNFPCIDFDDDEYTSLQMILTESNPPCLDRNILSSSPAFEDSDSREVNCRTSGNKTFNGLGREDCIGEFSVEGMSSISAWKMVSVAFFDACSEAYKQKGVLRFCCDHDVDKGDVEGSQNVDLLSKFSYSGGPVNTPHLIESDEDYKASSEMLVNWVQQDRFGLDLEFVQELLEQLPEVHASSDYVFLNERSPKSILQTVGSGFLVSERINDVPVKKISNSSIQSCKTYRKKLIEDSEIKASRPLGNPVSSKLPAYLIGDVLQVWEFLRRFSGILGLEEPFSFQELECELLNPCLDDLNPPHEKIANGTRDVEDANFCRNSLTTVNREISACELLVKVTPYVDPDFDAGEIKSKRGRKKDMENLVSAKKAKLDLPTINDLTWPELARRYILAVLSMEGNLDSTEIISRESGKVFHCLQGDGGILCGSLAGVAAMEADALLLAEATRKIFGSLKSTNDVISVDQKDSDATDASNITADKDTEVPDWAQVLEPVRKLPTNVGARIRKCVYEALGKNPPEWAKTILEHSISKEVYKGNASGPTKRAVVSVLGDPRCEKPQQKPETKEKGTTVSFIVSDLIMKQCRLVLRRAASADKERVFCNLLGRTLLNPNDNDDEGLLGYPAMVSRPLDFRTVDLRLAAGAYGGSHEAFFEDVQEVWCNIRKAYGNHSKLTDLAETLSHTFSNMYEEEVLTLVHKIRENANTNSLSDEDKKELINVLAGATESLLPKAPWDEGVCKVCGMDKDDVSVLLCDTCDSEYHTYCLNPPLVRIPEGNWYCPSCIAGKRISHGVSFGTQISSLCRRKRYQRDLTNKYLDALANMANTMEIREYWEFSVEERIFLIKLLSDEVLNSAIFREHLDRCVSVSADLQQKLRSSTSEWNVQRYKEEILAESLVTQGTEVHQSLLYKQKSQSASESVMEKAYPSGIQISKAADTCVQFLHQQHVKDSTPDSQNCSLQAHAITRGNNEEHGFSMSTWLHNINSTADKAQTNMNLGEQESGSCNDSLLSTGKVVSSHILSDTIGADPAESISPMNVNVSEVPNLEASSSLKKEISNLQNTIATLEMDLFKASVRKECLGRDSAGRLYWVFGCVSSPQALVYGSSVAQQSKVQEYRSETQRNPCTRNHVLVVESPSSSKGISFFNMHPAEQIMHSPESSSWACYQSDSEIQELVAWLGDDERERELRDSILYWQQMKLHDSIDVKNHFQEFTDASAWNYCGPLNSTASGVIKPLQPDSSINRRVRSEPSLENNSDSRNAKTLKAEKQKTASCFNEQKHSGCPFDFEEIKRKFVTQYSLAELVKDIGLIDSAGTPSFVPQVAHYLIDPTLSLVPTSPSGLSSELENQQRFLKKNINTVTGMNTGHSFSTSRNPENGTYQEPLKGGKVSFRCMSGVDQLSATRNMLWDGKGAILREDSRRPIGGRLSTILRQLKINLLDMDAALPEESLRPSRATSEKRCVWRGFVKSAESIYEMIQATIVLEDMIKTAYLKKDWWYWSSPLVAAKICTISGLALRIYAFDAAIIYEENLPGQEPSEVCKTSRESPSDLNLETSMPPLSKDIKSDFPDLPRLRSGKAR</sequence>
<comment type="subcellular location">
    <subcellularLocation>
        <location evidence="1">Nucleus</location>
    </subcellularLocation>
</comment>
<dbReference type="InterPro" id="IPR018501">
    <property type="entry name" value="DDT_dom"/>
</dbReference>
<comment type="caution">
    <text evidence="15">The sequence shown here is derived from an EMBL/GenBank/DDBJ whole genome shotgun (WGS) entry which is preliminary data.</text>
</comment>
<dbReference type="InterPro" id="IPR003888">
    <property type="entry name" value="FYrich_N"/>
</dbReference>
<feature type="compositionally biased region" description="Basic and acidic residues" evidence="11">
    <location>
        <begin position="187"/>
        <end position="197"/>
    </location>
</feature>
<evidence type="ECO:0000313" key="15">
    <source>
        <dbReference type="EMBL" id="KAK1403327.1"/>
    </source>
</evidence>
<dbReference type="GO" id="GO:0008270">
    <property type="term" value="F:zinc ion binding"/>
    <property type="evidence" value="ECO:0007669"/>
    <property type="project" value="UniProtKB-KW"/>
</dbReference>
<dbReference type="CDD" id="cd15519">
    <property type="entry name" value="PHD1_Lid2p_like"/>
    <property type="match status" value="1"/>
</dbReference>
<keyword evidence="5" id="KW-0805">Transcription regulation</keyword>
<evidence type="ECO:0000256" key="2">
    <source>
        <dbReference type="ARBA" id="ARBA00022723"/>
    </source>
</evidence>
<dbReference type="EMBL" id="JAUIZM010000001">
    <property type="protein sequence ID" value="KAK1403327.1"/>
    <property type="molecule type" value="Genomic_DNA"/>
</dbReference>
<dbReference type="SUPFAM" id="SSF57903">
    <property type="entry name" value="FYVE/PHD zinc finger"/>
    <property type="match status" value="2"/>
</dbReference>
<dbReference type="InterPro" id="IPR001487">
    <property type="entry name" value="Bromodomain"/>
</dbReference>
<dbReference type="InterPro" id="IPR036427">
    <property type="entry name" value="Bromodomain-like_sf"/>
</dbReference>
<evidence type="ECO:0000256" key="8">
    <source>
        <dbReference type="ARBA" id="ARBA00023242"/>
    </source>
</evidence>
<evidence type="ECO:0000256" key="7">
    <source>
        <dbReference type="ARBA" id="ARBA00023163"/>
    </source>
</evidence>
<feature type="domain" description="Bromo" evidence="12">
    <location>
        <begin position="1064"/>
        <end position="1129"/>
    </location>
</feature>
<dbReference type="Pfam" id="PF00628">
    <property type="entry name" value="PHD"/>
    <property type="match status" value="2"/>
</dbReference>
<feature type="region of interest" description="Disordered" evidence="11">
    <location>
        <begin position="14"/>
        <end position="34"/>
    </location>
</feature>
<dbReference type="InterPro" id="IPR028942">
    <property type="entry name" value="WHIM1_dom"/>
</dbReference>
<keyword evidence="16" id="KW-1185">Reference proteome</keyword>
<evidence type="ECO:0000256" key="5">
    <source>
        <dbReference type="ARBA" id="ARBA00023015"/>
    </source>
</evidence>
<dbReference type="Pfam" id="PF02791">
    <property type="entry name" value="DDT"/>
    <property type="match status" value="1"/>
</dbReference>
<accession>A0AAD8JFD0</accession>
<dbReference type="InterPro" id="IPR019786">
    <property type="entry name" value="Zinc_finger_PHD-type_CS"/>
</dbReference>
<evidence type="ECO:0000256" key="4">
    <source>
        <dbReference type="ARBA" id="ARBA00022833"/>
    </source>
</evidence>
<reference evidence="15" key="2">
    <citation type="submission" date="2023-05" db="EMBL/GenBank/DDBJ databases">
        <authorList>
            <person name="Schelkunov M.I."/>
        </authorList>
    </citation>
    <scope>NUCLEOTIDE SEQUENCE</scope>
    <source>
        <strain evidence="15">Hsosn_3</strain>
        <tissue evidence="15">Leaf</tissue>
    </source>
</reference>
<dbReference type="SMART" id="SM00249">
    <property type="entry name" value="PHD"/>
    <property type="match status" value="2"/>
</dbReference>
<feature type="domain" description="DDT" evidence="14">
    <location>
        <begin position="714"/>
        <end position="777"/>
    </location>
</feature>